<dbReference type="RefSeq" id="WP_008526118.1">
    <property type="nucleotide sequence ID" value="NC_021921.1"/>
</dbReference>
<dbReference type="GeneID" id="79186068"/>
<dbReference type="EMBL" id="HF571520">
    <property type="protein sequence ID" value="CCQ33543.1"/>
    <property type="molecule type" value="Genomic_DNA"/>
</dbReference>
<sequence>MRGFVWFWLFALSVLAALSAIVVLIVDFFYPNPPWGGMPPIGYVVAMGVALIALGVMLTLSMTRPDGR</sequence>
<protein>
    <submittedName>
        <fullName evidence="3">Uncharacterized protein</fullName>
    </submittedName>
</protein>
<dbReference type="STRING" id="1033806.HTIA_1416"/>
<keyword evidence="5" id="KW-1185">Reference proteome</keyword>
<feature type="transmembrane region" description="Helical" evidence="1">
    <location>
        <begin position="7"/>
        <end position="29"/>
    </location>
</feature>
<gene>
    <name evidence="3" type="ORF">HLRTI_000225</name>
    <name evidence="2" type="ORF">HTIA_1416</name>
</gene>
<evidence type="ECO:0000313" key="2">
    <source>
        <dbReference type="EMBL" id="CCQ33543.1"/>
    </source>
</evidence>
<dbReference type="HOGENOM" id="CLU_2783973_0_0_2"/>
<reference evidence="2 5" key="3">
    <citation type="journal article" date="2014" name="Environ. Microbiol.">
        <title>Halorhabdus tiamatea: proteogenomics and glycosidase activity measurements identify the first cultivated euryarchaeon from a deep-sea anoxic brine lake as potential polysaccharide degrader.</title>
        <authorList>
            <person name="Werner J."/>
            <person name="Ferrer M."/>
            <person name="Michel G."/>
            <person name="Mann A.J."/>
            <person name="Huang S."/>
            <person name="Juarez S."/>
            <person name="Ciordia S."/>
            <person name="Albar J.P."/>
            <person name="Alcaide M."/>
            <person name="La Cono V."/>
            <person name="Yakimov M.M."/>
            <person name="Antunes A."/>
            <person name="Taborda M."/>
            <person name="Da Costa M.S."/>
            <person name="Amann R.I."/>
            <person name="Gloeckner F.O."/>
            <person name="Golyshina O.V."/>
            <person name="Golyshin P.N."/>
            <person name="Teeling H."/>
        </authorList>
    </citation>
    <scope>NUCLEOTIDE SEQUENCE [LARGE SCALE GENOMIC DNA]</scope>
    <source>
        <strain evidence="5">SARL4B</strain>
        <strain evidence="2">Type strain: SARL4B</strain>
    </source>
</reference>
<reference evidence="3 4" key="2">
    <citation type="journal article" date="2013" name="PLoS ONE">
        <title>INDIGO - INtegrated Data Warehouse of MIcrobial GenOmes with Examples from the Red Sea Extremophiles.</title>
        <authorList>
            <person name="Alam I."/>
            <person name="Antunes A."/>
            <person name="Kamau A.A."/>
            <person name="Ba Alawi W."/>
            <person name="Kalkatawi M."/>
            <person name="Stingl U."/>
            <person name="Bajic V.B."/>
        </authorList>
    </citation>
    <scope>NUCLEOTIDE SEQUENCE [LARGE SCALE GENOMIC DNA]</scope>
    <source>
        <strain evidence="3 4">SARL4B</strain>
    </source>
</reference>
<accession>F7PJX8</accession>
<evidence type="ECO:0000313" key="4">
    <source>
        <dbReference type="Proteomes" id="UP000003861"/>
    </source>
</evidence>
<keyword evidence="1" id="KW-0812">Transmembrane</keyword>
<dbReference type="KEGG" id="hti:HTIA_1416"/>
<proteinExistence type="predicted"/>
<keyword evidence="1" id="KW-1133">Transmembrane helix</keyword>
<reference evidence="3 4" key="1">
    <citation type="journal article" date="2011" name="J. Bacteriol.">
        <title>Genome sequence of Halorhabdus tiamatea, the first archaeon isolated from a deep-sea anoxic brine lake.</title>
        <authorList>
            <person name="Antunes A."/>
            <person name="Alam I."/>
            <person name="Bajic V.B."/>
            <person name="Stingl U."/>
        </authorList>
    </citation>
    <scope>NUCLEOTIDE SEQUENCE [LARGE SCALE GENOMIC DNA]</scope>
    <source>
        <strain evidence="3 4">SARL4B</strain>
    </source>
</reference>
<dbReference type="OrthoDB" id="232805at2157"/>
<evidence type="ECO:0000313" key="3">
    <source>
        <dbReference type="EMBL" id="ERJ07507.1"/>
    </source>
</evidence>
<dbReference type="AlphaFoldDB" id="F7PJX8"/>
<evidence type="ECO:0000313" key="5">
    <source>
        <dbReference type="Proteomes" id="UP000015381"/>
    </source>
</evidence>
<name>F7PJX8_9EURY</name>
<evidence type="ECO:0000256" key="1">
    <source>
        <dbReference type="SAM" id="Phobius"/>
    </source>
</evidence>
<keyword evidence="1" id="KW-0472">Membrane</keyword>
<dbReference type="EMBL" id="AFNT02000002">
    <property type="protein sequence ID" value="ERJ07507.1"/>
    <property type="molecule type" value="Genomic_DNA"/>
</dbReference>
<dbReference type="Proteomes" id="UP000015381">
    <property type="component" value="Chromosome I"/>
</dbReference>
<dbReference type="Proteomes" id="UP000003861">
    <property type="component" value="Unassembled WGS sequence"/>
</dbReference>
<feature type="transmembrane region" description="Helical" evidence="1">
    <location>
        <begin position="41"/>
        <end position="60"/>
    </location>
</feature>
<dbReference type="eggNOG" id="arCOG15155">
    <property type="taxonomic scope" value="Archaea"/>
</dbReference>
<organism evidence="3 4">
    <name type="scientific">Halorhabdus tiamatea SARL4B</name>
    <dbReference type="NCBI Taxonomy" id="1033806"/>
    <lineage>
        <taxon>Archaea</taxon>
        <taxon>Methanobacteriati</taxon>
        <taxon>Methanobacteriota</taxon>
        <taxon>Stenosarchaea group</taxon>
        <taxon>Halobacteria</taxon>
        <taxon>Halobacteriales</taxon>
        <taxon>Haloarculaceae</taxon>
        <taxon>Halorhabdus</taxon>
    </lineage>
</organism>